<reference evidence="1" key="1">
    <citation type="journal article" date="2023" name="IScience">
        <title>Live-bearing cockroach genome reveals convergent evolutionary mechanisms linked to viviparity in insects and beyond.</title>
        <authorList>
            <person name="Fouks B."/>
            <person name="Harrison M.C."/>
            <person name="Mikhailova A.A."/>
            <person name="Marchal E."/>
            <person name="English S."/>
            <person name="Carruthers M."/>
            <person name="Jennings E.C."/>
            <person name="Chiamaka E.L."/>
            <person name="Frigard R.A."/>
            <person name="Pippel M."/>
            <person name="Attardo G.M."/>
            <person name="Benoit J.B."/>
            <person name="Bornberg-Bauer E."/>
            <person name="Tobe S.S."/>
        </authorList>
    </citation>
    <scope>NUCLEOTIDE SEQUENCE</scope>
    <source>
        <strain evidence="1">Stay&amp;Tobe</strain>
    </source>
</reference>
<gene>
    <name evidence="1" type="ORF">L9F63_006607</name>
</gene>
<name>A0AAD7ZB90_DIPPU</name>
<feature type="non-terminal residue" evidence="1">
    <location>
        <position position="88"/>
    </location>
</feature>
<protein>
    <submittedName>
        <fullName evidence="1">Uncharacterized protein</fullName>
    </submittedName>
</protein>
<reference evidence="1" key="2">
    <citation type="submission" date="2023-05" db="EMBL/GenBank/DDBJ databases">
        <authorList>
            <person name="Fouks B."/>
        </authorList>
    </citation>
    <scope>NUCLEOTIDE SEQUENCE</scope>
    <source>
        <strain evidence="1">Stay&amp;Tobe</strain>
        <tissue evidence="1">Testes</tissue>
    </source>
</reference>
<proteinExistence type="predicted"/>
<dbReference type="AlphaFoldDB" id="A0AAD7ZB90"/>
<dbReference type="EMBL" id="JASPKZ010009390">
    <property type="protein sequence ID" value="KAJ9576833.1"/>
    <property type="molecule type" value="Genomic_DNA"/>
</dbReference>
<dbReference type="Proteomes" id="UP001233999">
    <property type="component" value="Unassembled WGS sequence"/>
</dbReference>
<organism evidence="1 2">
    <name type="scientific">Diploptera punctata</name>
    <name type="common">Pacific beetle cockroach</name>
    <dbReference type="NCBI Taxonomy" id="6984"/>
    <lineage>
        <taxon>Eukaryota</taxon>
        <taxon>Metazoa</taxon>
        <taxon>Ecdysozoa</taxon>
        <taxon>Arthropoda</taxon>
        <taxon>Hexapoda</taxon>
        <taxon>Insecta</taxon>
        <taxon>Pterygota</taxon>
        <taxon>Neoptera</taxon>
        <taxon>Polyneoptera</taxon>
        <taxon>Dictyoptera</taxon>
        <taxon>Blattodea</taxon>
        <taxon>Blaberoidea</taxon>
        <taxon>Blaberidae</taxon>
        <taxon>Diplopterinae</taxon>
        <taxon>Diploptera</taxon>
    </lineage>
</organism>
<comment type="caution">
    <text evidence="1">The sequence shown here is derived from an EMBL/GenBank/DDBJ whole genome shotgun (WGS) entry which is preliminary data.</text>
</comment>
<accession>A0AAD7ZB90</accession>
<feature type="non-terminal residue" evidence="1">
    <location>
        <position position="1"/>
    </location>
</feature>
<evidence type="ECO:0000313" key="1">
    <source>
        <dbReference type="EMBL" id="KAJ9576833.1"/>
    </source>
</evidence>
<evidence type="ECO:0000313" key="2">
    <source>
        <dbReference type="Proteomes" id="UP001233999"/>
    </source>
</evidence>
<sequence>KSTNYFTRLLTPSKLSKKLLALCRLKLNSFSYACTLYGVTISELVNFYIADVRKYPADCTISLSRVPRVNVQFVNTENKEEEIIHFLN</sequence>
<keyword evidence="2" id="KW-1185">Reference proteome</keyword>